<dbReference type="PANTHER" id="PTHR11818:SF2">
    <property type="entry name" value="BETA_GAMMA CRYSTALLIN DOMAIN-CONTAINING PROTEIN 1"/>
    <property type="match status" value="1"/>
</dbReference>
<dbReference type="Gene3D" id="2.80.10.50">
    <property type="match status" value="1"/>
</dbReference>
<reference evidence="5" key="2">
    <citation type="submission" date="2025-08" db="UniProtKB">
        <authorList>
            <consortium name="Ensembl"/>
        </authorList>
    </citation>
    <scope>IDENTIFICATION</scope>
</reference>
<dbReference type="SUPFAM" id="SSF50370">
    <property type="entry name" value="Ricin B-like lectins"/>
    <property type="match status" value="1"/>
</dbReference>
<feature type="domain" description="Beta/gamma crystallin 'Greek key'" evidence="4">
    <location>
        <begin position="1692"/>
        <end position="1732"/>
    </location>
</feature>
<feature type="domain" description="Beta/gamma crystallin 'Greek key'" evidence="4">
    <location>
        <begin position="1641"/>
        <end position="1691"/>
    </location>
</feature>
<feature type="compositionally biased region" description="Basic and acidic residues" evidence="3">
    <location>
        <begin position="1075"/>
        <end position="1093"/>
    </location>
</feature>
<evidence type="ECO:0000259" key="4">
    <source>
        <dbReference type="PROSITE" id="PS50915"/>
    </source>
</evidence>
<evidence type="ECO:0000256" key="2">
    <source>
        <dbReference type="ARBA" id="ARBA00022737"/>
    </source>
</evidence>
<proteinExistence type="inferred from homology"/>
<dbReference type="InParanoid" id="A0A669C180"/>
<feature type="compositionally biased region" description="Polar residues" evidence="3">
    <location>
        <begin position="471"/>
        <end position="480"/>
    </location>
</feature>
<feature type="compositionally biased region" description="Polar residues" evidence="3">
    <location>
        <begin position="919"/>
        <end position="932"/>
    </location>
</feature>
<dbReference type="Pfam" id="PF00030">
    <property type="entry name" value="Crystall"/>
    <property type="match status" value="6"/>
</dbReference>
<feature type="region of interest" description="Disordered" evidence="3">
    <location>
        <begin position="1280"/>
        <end position="1304"/>
    </location>
</feature>
<dbReference type="InterPro" id="IPR011024">
    <property type="entry name" value="G_crystallin-like"/>
</dbReference>
<feature type="compositionally biased region" description="Polar residues" evidence="3">
    <location>
        <begin position="994"/>
        <end position="1016"/>
    </location>
</feature>
<feature type="compositionally biased region" description="Basic and acidic residues" evidence="3">
    <location>
        <begin position="957"/>
        <end position="966"/>
    </location>
</feature>
<dbReference type="Ensembl" id="ENSONIT00000086724.1">
    <property type="protein sequence ID" value="ENSONIP00000040391.1"/>
    <property type="gene ID" value="ENSONIG00000014690.2"/>
</dbReference>
<dbReference type="GeneTree" id="ENSGT00940000155695"/>
<feature type="compositionally biased region" description="Basic and acidic residues" evidence="3">
    <location>
        <begin position="268"/>
        <end position="284"/>
    </location>
</feature>
<dbReference type="Proteomes" id="UP000005207">
    <property type="component" value="Linkage group LG15"/>
</dbReference>
<feature type="compositionally biased region" description="Basic and acidic residues" evidence="3">
    <location>
        <begin position="1281"/>
        <end position="1292"/>
    </location>
</feature>
<dbReference type="InterPro" id="IPR001064">
    <property type="entry name" value="Beta/gamma_crystallin"/>
</dbReference>
<feature type="compositionally biased region" description="Polar residues" evidence="3">
    <location>
        <begin position="502"/>
        <end position="526"/>
    </location>
</feature>
<feature type="compositionally biased region" description="Polar residues" evidence="3">
    <location>
        <begin position="286"/>
        <end position="300"/>
    </location>
</feature>
<feature type="compositionally biased region" description="Basic and acidic residues" evidence="3">
    <location>
        <begin position="629"/>
        <end position="655"/>
    </location>
</feature>
<feature type="compositionally biased region" description="Basic and acidic residues" evidence="3">
    <location>
        <begin position="1373"/>
        <end position="1384"/>
    </location>
</feature>
<reference evidence="5" key="3">
    <citation type="submission" date="2025-09" db="UniProtKB">
        <authorList>
            <consortium name="Ensembl"/>
        </authorList>
    </citation>
    <scope>IDENTIFICATION</scope>
</reference>
<feature type="compositionally biased region" description="Polar residues" evidence="3">
    <location>
        <begin position="1038"/>
        <end position="1053"/>
    </location>
</feature>
<dbReference type="SUPFAM" id="SSF49695">
    <property type="entry name" value="gamma-Crystallin-like"/>
    <property type="match status" value="3"/>
</dbReference>
<feature type="compositionally biased region" description="Basic and acidic residues" evidence="3">
    <location>
        <begin position="979"/>
        <end position="993"/>
    </location>
</feature>
<organism evidence="5 6">
    <name type="scientific">Oreochromis niloticus</name>
    <name type="common">Nile tilapia</name>
    <name type="synonym">Tilapia nilotica</name>
    <dbReference type="NCBI Taxonomy" id="8128"/>
    <lineage>
        <taxon>Eukaryota</taxon>
        <taxon>Metazoa</taxon>
        <taxon>Chordata</taxon>
        <taxon>Craniata</taxon>
        <taxon>Vertebrata</taxon>
        <taxon>Euteleostomi</taxon>
        <taxon>Actinopterygii</taxon>
        <taxon>Neopterygii</taxon>
        <taxon>Teleostei</taxon>
        <taxon>Neoteleostei</taxon>
        <taxon>Acanthomorphata</taxon>
        <taxon>Ovalentaria</taxon>
        <taxon>Cichlomorphae</taxon>
        <taxon>Cichliformes</taxon>
        <taxon>Cichlidae</taxon>
        <taxon>African cichlids</taxon>
        <taxon>Pseudocrenilabrinae</taxon>
        <taxon>Oreochromini</taxon>
        <taxon>Oreochromis</taxon>
    </lineage>
</organism>
<reference evidence="6" key="1">
    <citation type="submission" date="2012-01" db="EMBL/GenBank/DDBJ databases">
        <title>The Genome Sequence of Oreochromis niloticus (Nile Tilapia).</title>
        <authorList>
            <consortium name="Broad Institute Genome Assembly Team"/>
            <consortium name="Broad Institute Sequencing Platform"/>
            <person name="Di Palma F."/>
            <person name="Johnson J."/>
            <person name="Lander E.S."/>
            <person name="Lindblad-Toh K."/>
        </authorList>
    </citation>
    <scope>NUCLEOTIDE SEQUENCE [LARGE SCALE GENOMIC DNA]</scope>
</reference>
<feature type="compositionally biased region" description="Basic and acidic residues" evidence="3">
    <location>
        <begin position="347"/>
        <end position="366"/>
    </location>
</feature>
<feature type="compositionally biased region" description="Low complexity" evidence="3">
    <location>
        <begin position="113"/>
        <end position="125"/>
    </location>
</feature>
<feature type="domain" description="Beta/gamma crystallin 'Greek key'" evidence="4">
    <location>
        <begin position="1448"/>
        <end position="1487"/>
    </location>
</feature>
<feature type="domain" description="Beta/gamma crystallin 'Greek key'" evidence="4">
    <location>
        <begin position="1781"/>
        <end position="1823"/>
    </location>
</feature>
<evidence type="ECO:0000256" key="1">
    <source>
        <dbReference type="ARBA" id="ARBA00009646"/>
    </source>
</evidence>
<evidence type="ECO:0000313" key="5">
    <source>
        <dbReference type="Ensembl" id="ENSONIP00000040391.1"/>
    </source>
</evidence>
<feature type="compositionally biased region" description="Basic and acidic residues" evidence="3">
    <location>
        <begin position="327"/>
        <end position="336"/>
    </location>
</feature>
<comment type="similarity">
    <text evidence="1">Belongs to the beta/gamma-crystallin family.</text>
</comment>
<feature type="compositionally biased region" description="Polar residues" evidence="3">
    <location>
        <begin position="1096"/>
        <end position="1109"/>
    </location>
</feature>
<keyword evidence="6" id="KW-1185">Reference proteome</keyword>
<feature type="compositionally biased region" description="Polar residues" evidence="3">
    <location>
        <begin position="379"/>
        <end position="392"/>
    </location>
</feature>
<dbReference type="InterPro" id="IPR000772">
    <property type="entry name" value="Ricin_B_lectin"/>
</dbReference>
<feature type="compositionally biased region" description="Basic and acidic residues" evidence="3">
    <location>
        <begin position="689"/>
        <end position="767"/>
    </location>
</feature>
<protein>
    <recommendedName>
        <fullName evidence="4">Beta/gamma crystallin 'Greek key' domain-containing protein</fullName>
    </recommendedName>
</protein>
<evidence type="ECO:0000256" key="3">
    <source>
        <dbReference type="SAM" id="MobiDB-lite"/>
    </source>
</evidence>
<dbReference type="PROSITE" id="PS50231">
    <property type="entry name" value="RICIN_B_LECTIN"/>
    <property type="match status" value="1"/>
</dbReference>
<feature type="compositionally biased region" description="Polar residues" evidence="3">
    <location>
        <begin position="427"/>
        <end position="440"/>
    </location>
</feature>
<dbReference type="Gene3D" id="2.60.20.10">
    <property type="entry name" value="Crystallins"/>
    <property type="match status" value="6"/>
</dbReference>
<dbReference type="SMART" id="SM00247">
    <property type="entry name" value="XTALbg"/>
    <property type="match status" value="6"/>
</dbReference>
<feature type="region of interest" description="Disordered" evidence="3">
    <location>
        <begin position="1"/>
        <end position="24"/>
    </location>
</feature>
<feature type="compositionally biased region" description="Pro residues" evidence="3">
    <location>
        <begin position="1352"/>
        <end position="1364"/>
    </location>
</feature>
<feature type="compositionally biased region" description="Basic and acidic residues" evidence="3">
    <location>
        <begin position="544"/>
        <end position="559"/>
    </location>
</feature>
<feature type="region of interest" description="Disordered" evidence="3">
    <location>
        <begin position="110"/>
        <end position="1053"/>
    </location>
</feature>
<feature type="domain" description="Beta/gamma crystallin 'Greek key'" evidence="4">
    <location>
        <begin position="1954"/>
        <end position="1995"/>
    </location>
</feature>
<gene>
    <name evidence="5" type="primary">LOC102080271</name>
</gene>
<feature type="domain" description="Beta/gamma crystallin 'Greek key'" evidence="4">
    <location>
        <begin position="1587"/>
        <end position="1629"/>
    </location>
</feature>
<dbReference type="PROSITE" id="PS50915">
    <property type="entry name" value="CRYSTALLIN_BETA_GAMMA"/>
    <property type="match status" value="8"/>
</dbReference>
<feature type="region of interest" description="Disordered" evidence="3">
    <location>
        <begin position="1075"/>
        <end position="1145"/>
    </location>
</feature>
<feature type="compositionally biased region" description="Basic and acidic residues" evidence="3">
    <location>
        <begin position="780"/>
        <end position="815"/>
    </location>
</feature>
<name>A0A669C180_ORENI</name>
<feature type="region of interest" description="Disordered" evidence="3">
    <location>
        <begin position="1331"/>
        <end position="1400"/>
    </location>
</feature>
<dbReference type="InterPro" id="IPR050252">
    <property type="entry name" value="Beta/Gamma-Crystallin"/>
</dbReference>
<feature type="domain" description="Beta/gamma crystallin 'Greek key'" evidence="4">
    <location>
        <begin position="1488"/>
        <end position="1540"/>
    </location>
</feature>
<evidence type="ECO:0000313" key="6">
    <source>
        <dbReference type="Proteomes" id="UP000005207"/>
    </source>
</evidence>
<dbReference type="OMA" id="VIQCGEN"/>
<keyword evidence="2" id="KW-0677">Repeat</keyword>
<dbReference type="InterPro" id="IPR035992">
    <property type="entry name" value="Ricin_B-like_lectins"/>
</dbReference>
<dbReference type="PANTHER" id="PTHR11818">
    <property type="entry name" value="BETA/GAMMA CRYSTALLIN"/>
    <property type="match status" value="1"/>
</dbReference>
<feature type="compositionally biased region" description="Polar residues" evidence="3">
    <location>
        <begin position="449"/>
        <end position="463"/>
    </location>
</feature>
<feature type="compositionally biased region" description="Basic and acidic residues" evidence="3">
    <location>
        <begin position="393"/>
        <end position="407"/>
    </location>
</feature>
<feature type="compositionally biased region" description="Polar residues" evidence="3">
    <location>
        <begin position="947"/>
        <end position="956"/>
    </location>
</feature>
<feature type="compositionally biased region" description="Polar residues" evidence="3">
    <location>
        <begin position="817"/>
        <end position="844"/>
    </location>
</feature>
<feature type="domain" description="Beta/gamma crystallin 'Greek key'" evidence="4">
    <location>
        <begin position="1863"/>
        <end position="1907"/>
    </location>
</feature>
<sequence>EVESEETVRPWVGEQQREEENPHLQGFFGGIFPCEEEDATQSAHRDGPVVNDSHLTHLYSSTKQGVAWYSDQAHTQPQGQRKAQAQTGKKLHVYLEETSVIQCGENILPKAKSSPSFNLANSSSAENKETHARPAPGAQDYYSALVGVPLKSHKDSQLEPEPDQEQIEEDIMGRKNSARRRRKNSQGDGGKAPAETIPPNAQPASEGFPKSDNLESSLKSKSEAPEDSSSSKQNPTSQASPEGGERKTSCPATVKQLDNLQDLNCVVDEERKPTTGRIADKISLFEKQQQQPTGGHNQTFRIPRSADVSPNRKPTERLKVDFLASDQRSRSAERYSAEQPPVMEKPMTIKERVRKFTEASASEDKSAQPQTPAVKGMSHKSTSSVADVTSKSPELDSQGKLDTKELIQTKAVSKIALKPEGRDTTPLGEQTSIPAVQQTDQKTKETVVSEATVQGTKPNSNETDPPAEELGNSTEVTNNISPPPKGPSRTGSRSKRRKNKEPTSPISPSIQNKPECSASKSKVTTTKPDKSDETNETASAPKQLSEKEPSRVQRRKSDEQPLSDSQQKEFKKEVEVSDKQEKQLDASFKKANIHQSVNTPAGLPQPSVSKDEPDTAACSSTTKVPANKDSIDLPQKEEEAERQSLTFKMERKKASVEVTEPLVSPQSPLVEPTIEKPSAVEQESPVKLPKLDKEFSVQLESKDKEKGKKPSKKETQQPQNKDTELITHTEPADVVRLEKVVSEKTNQTEEKVEEKPQQRLPLDESTAKAKVSHSVQAITGKEESVARDDERKNPERKEETQLVKDMIRPETKEPEPASQSEKSSGSSDLPAQTQHLNQSVTTPSEKAAVCTITQANEAVSGAKSDKELGKVETLINGPSELQTHSAESPRTEGEPVVIAQPNSASVEKAENSQDDSCTHGANDSEFSSTNPITKAATASEEVKAKVSNDTPLSLTDMTHRQNKESYVEEPSPISVCKSANKERGGQEDGEKSSTVKSVASEVSTSGDITNLASSHTLSDESKNIENGSDITSLRDAENITQSRPDSTAASSTVNVTENSAVVALHLPVNELSSHINRDISTHSEVKPVKKEPVDNNLRQSSKAPTSPESNRLIPGSIQHSSMKKLQLPRGLGKDDSSKQQDAPSSWLDVDFPKWKLKVQEQKLTSSGSESNLLDTPGELDDDDFVERIKKLCAPFSLPPRKHNHLRPPQPPFAMPAIKEDRFEKTFDPEEFTFGLRKKPEFNINTSLSLLSKNPNTDTKSVLKPARVSFADKSMLLNSLDTHSRLRDKTPVKEEEDVKEQKDDQIKVKSRLEGSCVLSSLTSLYRGKRNGFQAETEGTGSGNASPTEASELSPPPSSQPPPPSPSATASIKDTLAKQSEEETRAAEAVVSDSGPPLPSFNDIKLPDYLEKYLPRDQVKPMQSIQGQDQVKPEVSFSIRTVKGFHKRPGKMVLFEKPQFSGQAYEIYRDIPDATSLQLSPFISVKVVRGCWMLYEKPDFQGRTIALEEGSTELANDWAEPQVGTEPHNSPPMVIGSIRLAVRDYSIPRIDLFTEPEGHGRVTPYHDDTIETGSFGIPLSTASIQVHSGVWLLFSDPGFEGMVSVLETGTYPFPETWGFPSPFVGSLRPLKMGGFKVENPSEVKAVLYEKPGFEGSCMEVDGEIFSFCESEGDVPADLDTMKLKSVGSLKIIGGFWVGYSESGFEGQQHILEEGEYLECSDWGGSELLSLRPILSDFMSPHLKMFSDRDFGKLGMNIDLTVPVINVDETGYGMKTQSIDVVGGVWVVFEEPGFCGEPYVLEKGLYGSPEDWGALQHRVGSTMPVMLVRVQLFSDPGFKGSVLTLEDSVASLQDGFSVASCKVLAGSWIAFEGQDFTCRMYVLEVGNYPDLRSMGCVSASSSILSLQTVGFEFSLPSITLFERCGLRGKRVVLTDGSVNLQLAGGCGRVQSVLVEGGLWVLYEGINYRGAQILLNPGEVLDWRKHSNWQKIGSLRPLIQKQVHFRLRNRQTGLMMSVTGDLDDVKLLRIQETEETDGLEQIWFYQNGHLHCKVTECCLSPSGSVTIAGSRVGLTPDPDDQIHLWSITPEGFIRYVLNSDLVLEVKGGHLYDKNQVILNTPDASKLHQRWDVEII</sequence>
<feature type="compositionally biased region" description="Acidic residues" evidence="3">
    <location>
        <begin position="158"/>
        <end position="170"/>
    </location>
</feature>
<dbReference type="Pfam" id="PF00652">
    <property type="entry name" value="Ricin_B_lectin"/>
    <property type="match status" value="1"/>
</dbReference>
<accession>A0A669C180</accession>
<feature type="compositionally biased region" description="Basic and acidic residues" evidence="3">
    <location>
        <begin position="566"/>
        <end position="588"/>
    </location>
</feature>